<reference evidence="2" key="1">
    <citation type="submission" date="2014-11" db="EMBL/GenBank/DDBJ databases">
        <authorList>
            <person name="Amaro Gonzalez C."/>
        </authorList>
    </citation>
    <scope>NUCLEOTIDE SEQUENCE</scope>
</reference>
<dbReference type="AlphaFoldDB" id="A0A0E9Q7L5"/>
<sequence length="23" mass="2729">MTTRFKNENEIQQGLGHRKADRV</sequence>
<evidence type="ECO:0000313" key="2">
    <source>
        <dbReference type="EMBL" id="JAH12113.1"/>
    </source>
</evidence>
<feature type="region of interest" description="Disordered" evidence="1">
    <location>
        <begin position="1"/>
        <end position="23"/>
    </location>
</feature>
<protein>
    <submittedName>
        <fullName evidence="2">Uncharacterized protein</fullName>
    </submittedName>
</protein>
<proteinExistence type="predicted"/>
<reference evidence="2" key="2">
    <citation type="journal article" date="2015" name="Fish Shellfish Immunol.">
        <title>Early steps in the European eel (Anguilla anguilla)-Vibrio vulnificus interaction in the gills: Role of the RtxA13 toxin.</title>
        <authorList>
            <person name="Callol A."/>
            <person name="Pajuelo D."/>
            <person name="Ebbesson L."/>
            <person name="Teles M."/>
            <person name="MacKenzie S."/>
            <person name="Amaro C."/>
        </authorList>
    </citation>
    <scope>NUCLEOTIDE SEQUENCE</scope>
</reference>
<evidence type="ECO:0000256" key="1">
    <source>
        <dbReference type="SAM" id="MobiDB-lite"/>
    </source>
</evidence>
<accession>A0A0E9Q7L5</accession>
<name>A0A0E9Q7L5_ANGAN</name>
<dbReference type="EMBL" id="GBXM01096464">
    <property type="protein sequence ID" value="JAH12113.1"/>
    <property type="molecule type" value="Transcribed_RNA"/>
</dbReference>
<organism evidence="2">
    <name type="scientific">Anguilla anguilla</name>
    <name type="common">European freshwater eel</name>
    <name type="synonym">Muraena anguilla</name>
    <dbReference type="NCBI Taxonomy" id="7936"/>
    <lineage>
        <taxon>Eukaryota</taxon>
        <taxon>Metazoa</taxon>
        <taxon>Chordata</taxon>
        <taxon>Craniata</taxon>
        <taxon>Vertebrata</taxon>
        <taxon>Euteleostomi</taxon>
        <taxon>Actinopterygii</taxon>
        <taxon>Neopterygii</taxon>
        <taxon>Teleostei</taxon>
        <taxon>Anguilliformes</taxon>
        <taxon>Anguillidae</taxon>
        <taxon>Anguilla</taxon>
    </lineage>
</organism>